<dbReference type="InterPro" id="IPR001683">
    <property type="entry name" value="PX_dom"/>
</dbReference>
<accession>A0A7D9ILU3</accession>
<keyword evidence="2" id="KW-1185">Reference proteome</keyword>
<proteinExistence type="predicted"/>
<dbReference type="EMBL" id="CACRXK020006194">
    <property type="protein sequence ID" value="CAB4008669.1"/>
    <property type="molecule type" value="Genomic_DNA"/>
</dbReference>
<comment type="caution">
    <text evidence="1">The sequence shown here is derived from an EMBL/GenBank/DDBJ whole genome shotgun (WGS) entry which is preliminary data.</text>
</comment>
<protein>
    <submittedName>
        <fullName evidence="1">Phospholipase D2</fullName>
    </submittedName>
</protein>
<dbReference type="PROSITE" id="PS50195">
    <property type="entry name" value="PX"/>
    <property type="match status" value="1"/>
</dbReference>
<dbReference type="Proteomes" id="UP001152795">
    <property type="component" value="Unassembled WGS sequence"/>
</dbReference>
<dbReference type="Pfam" id="PF00787">
    <property type="entry name" value="PX"/>
    <property type="match status" value="1"/>
</dbReference>
<dbReference type="SUPFAM" id="SSF64268">
    <property type="entry name" value="PX domain"/>
    <property type="match status" value="1"/>
</dbReference>
<reference evidence="1" key="1">
    <citation type="submission" date="2020-04" db="EMBL/GenBank/DDBJ databases">
        <authorList>
            <person name="Alioto T."/>
            <person name="Alioto T."/>
            <person name="Gomez Garrido J."/>
        </authorList>
    </citation>
    <scope>NUCLEOTIDE SEQUENCE</scope>
    <source>
        <strain evidence="1">A484AB</strain>
    </source>
</reference>
<evidence type="ECO:0000313" key="2">
    <source>
        <dbReference type="Proteomes" id="UP001152795"/>
    </source>
</evidence>
<sequence>MSREETQSLSPNLAGSITIINEEATVNEDEVSQSIITNTPSETSTDAVLFQTPDRASSPCILVRLNEENDSVTFIPYPAIYQDGKQTFLPETSMVARVVEVERSSVFNHPFNPNLYVIELQHGKFSWRIKKRYHHFHKLDAELLFHRAKKAGVRHSDDPGRLSFAPAILLQHRDERLRAIETYIQDILDKKGYQKSRKLQEFFEISRVSFVKDLGGRSIAEAFWRSRVSSFG</sequence>
<dbReference type="OrthoDB" id="14911at2759"/>
<dbReference type="Gene3D" id="3.30.1520.10">
    <property type="entry name" value="Phox-like domain"/>
    <property type="match status" value="1"/>
</dbReference>
<organism evidence="1 2">
    <name type="scientific">Paramuricea clavata</name>
    <name type="common">Red gorgonian</name>
    <name type="synonym">Violescent sea-whip</name>
    <dbReference type="NCBI Taxonomy" id="317549"/>
    <lineage>
        <taxon>Eukaryota</taxon>
        <taxon>Metazoa</taxon>
        <taxon>Cnidaria</taxon>
        <taxon>Anthozoa</taxon>
        <taxon>Octocorallia</taxon>
        <taxon>Malacalcyonacea</taxon>
        <taxon>Plexauridae</taxon>
        <taxon>Paramuricea</taxon>
    </lineage>
</organism>
<dbReference type="AlphaFoldDB" id="A0A7D9ILU3"/>
<dbReference type="InterPro" id="IPR036871">
    <property type="entry name" value="PX_dom_sf"/>
</dbReference>
<evidence type="ECO:0000313" key="1">
    <source>
        <dbReference type="EMBL" id="CAB4008669.1"/>
    </source>
</evidence>
<gene>
    <name evidence="1" type="ORF">PACLA_8A050960</name>
</gene>
<dbReference type="GO" id="GO:0035091">
    <property type="term" value="F:phosphatidylinositol binding"/>
    <property type="evidence" value="ECO:0007669"/>
    <property type="project" value="InterPro"/>
</dbReference>
<name>A0A7D9ILU3_PARCT</name>